<dbReference type="Pfam" id="PF00668">
    <property type="entry name" value="Condensation"/>
    <property type="match status" value="1"/>
</dbReference>
<dbReference type="Pfam" id="PF00501">
    <property type="entry name" value="AMP-binding"/>
    <property type="match status" value="1"/>
</dbReference>
<evidence type="ECO:0000313" key="6">
    <source>
        <dbReference type="Proteomes" id="UP001592582"/>
    </source>
</evidence>
<dbReference type="RefSeq" id="WP_380518674.1">
    <property type="nucleotide sequence ID" value="NZ_JBHEZX010000027.1"/>
</dbReference>
<evidence type="ECO:0000256" key="3">
    <source>
        <dbReference type="ARBA" id="ARBA00022553"/>
    </source>
</evidence>
<dbReference type="Gene3D" id="3.40.50.12780">
    <property type="entry name" value="N-terminal domain of ligase-like"/>
    <property type="match status" value="1"/>
</dbReference>
<name>A0ABV6VLX5_9ACTN</name>
<accession>A0ABV6VLX5</accession>
<dbReference type="PROSITE" id="PS00455">
    <property type="entry name" value="AMP_BINDING"/>
    <property type="match status" value="1"/>
</dbReference>
<dbReference type="Gene3D" id="3.30.559.10">
    <property type="entry name" value="Chloramphenicol acetyltransferase-like domain"/>
    <property type="match status" value="1"/>
</dbReference>
<dbReference type="EMBL" id="JBHEZX010000027">
    <property type="protein sequence ID" value="MFC1414693.1"/>
    <property type="molecule type" value="Genomic_DNA"/>
</dbReference>
<dbReference type="InterPro" id="IPR042099">
    <property type="entry name" value="ANL_N_sf"/>
</dbReference>
<dbReference type="SUPFAM" id="SSF47336">
    <property type="entry name" value="ACP-like"/>
    <property type="match status" value="1"/>
</dbReference>
<gene>
    <name evidence="5" type="ORF">ACEZDG_36080</name>
</gene>
<keyword evidence="2" id="KW-0596">Phosphopantetheine</keyword>
<dbReference type="InterPro" id="IPR000873">
    <property type="entry name" value="AMP-dep_synth/lig_dom"/>
</dbReference>
<organism evidence="5 6">
    <name type="scientific">Streptacidiphilus alkalitolerans</name>
    <dbReference type="NCBI Taxonomy" id="3342712"/>
    <lineage>
        <taxon>Bacteria</taxon>
        <taxon>Bacillati</taxon>
        <taxon>Actinomycetota</taxon>
        <taxon>Actinomycetes</taxon>
        <taxon>Kitasatosporales</taxon>
        <taxon>Streptomycetaceae</taxon>
        <taxon>Streptacidiphilus</taxon>
    </lineage>
</organism>
<reference evidence="5 6" key="1">
    <citation type="submission" date="2024-09" db="EMBL/GenBank/DDBJ databases">
        <authorList>
            <person name="Lee S.D."/>
        </authorList>
    </citation>
    <scope>NUCLEOTIDE SEQUENCE [LARGE SCALE GENOMIC DNA]</scope>
    <source>
        <strain evidence="5 6">N1-1</strain>
    </source>
</reference>
<dbReference type="InterPro" id="IPR020806">
    <property type="entry name" value="PKS_PP-bd"/>
</dbReference>
<evidence type="ECO:0000256" key="2">
    <source>
        <dbReference type="ARBA" id="ARBA00022450"/>
    </source>
</evidence>
<dbReference type="PANTHER" id="PTHR45527">
    <property type="entry name" value="NONRIBOSOMAL PEPTIDE SYNTHETASE"/>
    <property type="match status" value="1"/>
</dbReference>
<evidence type="ECO:0000256" key="1">
    <source>
        <dbReference type="ARBA" id="ARBA00001957"/>
    </source>
</evidence>
<keyword evidence="6" id="KW-1185">Reference proteome</keyword>
<keyword evidence="3" id="KW-0597">Phosphoprotein</keyword>
<comment type="caution">
    <text evidence="5">The sequence shown here is derived from an EMBL/GenBank/DDBJ whole genome shotgun (WGS) entry which is preliminary data.</text>
</comment>
<dbReference type="InterPro" id="IPR020845">
    <property type="entry name" value="AMP-binding_CS"/>
</dbReference>
<dbReference type="InterPro" id="IPR001242">
    <property type="entry name" value="Condensation_dom"/>
</dbReference>
<dbReference type="Gene3D" id="3.30.300.30">
    <property type="match status" value="1"/>
</dbReference>
<dbReference type="Pfam" id="PF00550">
    <property type="entry name" value="PP-binding"/>
    <property type="match status" value="1"/>
</dbReference>
<dbReference type="PANTHER" id="PTHR45527:SF1">
    <property type="entry name" value="FATTY ACID SYNTHASE"/>
    <property type="match status" value="1"/>
</dbReference>
<proteinExistence type="predicted"/>
<dbReference type="InterPro" id="IPR009081">
    <property type="entry name" value="PP-bd_ACP"/>
</dbReference>
<dbReference type="SMART" id="SM00823">
    <property type="entry name" value="PKS_PP"/>
    <property type="match status" value="1"/>
</dbReference>
<protein>
    <submittedName>
        <fullName evidence="5">Amino acid adenylation domain-containing protein</fullName>
    </submittedName>
</protein>
<evidence type="ECO:0000259" key="4">
    <source>
        <dbReference type="PROSITE" id="PS50075"/>
    </source>
</evidence>
<comment type="cofactor">
    <cofactor evidence="1">
        <name>pantetheine 4'-phosphate</name>
        <dbReference type="ChEBI" id="CHEBI:47942"/>
    </cofactor>
</comment>
<dbReference type="Gene3D" id="1.10.1200.10">
    <property type="entry name" value="ACP-like"/>
    <property type="match status" value="1"/>
</dbReference>
<evidence type="ECO:0000313" key="5">
    <source>
        <dbReference type="EMBL" id="MFC1414693.1"/>
    </source>
</evidence>
<dbReference type="SUPFAM" id="SSF52777">
    <property type="entry name" value="CoA-dependent acyltransferases"/>
    <property type="match status" value="2"/>
</dbReference>
<dbReference type="InterPro" id="IPR036736">
    <property type="entry name" value="ACP-like_sf"/>
</dbReference>
<dbReference type="InterPro" id="IPR023213">
    <property type="entry name" value="CAT-like_dom_sf"/>
</dbReference>
<dbReference type="NCBIfam" id="TIGR01733">
    <property type="entry name" value="AA-adenyl-dom"/>
    <property type="match status" value="1"/>
</dbReference>
<dbReference type="PROSITE" id="PS50075">
    <property type="entry name" value="CARRIER"/>
    <property type="match status" value="1"/>
</dbReference>
<dbReference type="InterPro" id="IPR045851">
    <property type="entry name" value="AMP-bd_C_sf"/>
</dbReference>
<sequence>MPATPQTVVHDTIHATVQAQALRTPDAVAVVHGPVRVDYRELDRRSDDIARHLTGLGVGPGVFVPVRLPRSVSLVATVLGVLKTGAAYSLIDAGWPDERVADVLRQTRAELLVTDAPLPDGFPAPVPVWSPAVLPAEPGPAFVPRHRVTPADPACVYFTSGSTGRPKGAVSPHSGTVRLVAEDGFADFGPGTVIPLVAAMPWDLFTLELWAPLLTGGTVVVVDEPYLSGDTLRGLVRDGVTTVWTTTSLFNMLVDEEPDCFTGLGTVMVGGERLSPPHVAAFLAAQPDIPLINGYGPVENTVFSSTHRIRPEDSTVPGGIPIGVPVPGTRVYVLDPEGRECPDGTLGELCFAGEGLAVEYLGQPALTAEKFPVLELRGRSERVYRSGDLGLRDAEGLLHYRGRADRQVKIRGHRVEPEEVEAVIRRLPGVARCVVLPALAPDGACTGLLAFATGSGPDPLDPPHLLARMRTLVPGYQIPESLTEVEAIPLTPNGKLDTAALLARLPAPVGPNGRGAHGPADALPPVSAEDRELLEQPLPALVAAVFADLTGQTVEHVPADATLVQLGATSLDAGRVAARLGQALGRAVPVSQVFRTPSVRGLARWLAETAGDPAAGPSLVEDGRVVEDAPVPLTPLQQYFLIEHLAAPDDISQHCVGAWRVAGRPNRRTLRAAVEYVHRRHPALSCRYVLDETPVALPVGTPVPPMREIVVDTEAEAQAALARELGRPFRLEAGYVWQAVFVAVRQTPVTYLGVAAHHIAFDGTSTAVLAADLGAAYRALRAGTRPQLPPAPGPAEVAAVRRDQLRYLDRAAQEAHWRTALDGIRDLALPPADFGPAAEPRSAGQPSAAVLHRRISAGTVRGLAALAARASVSSYVVHLSAYAEALGGLTGQADFGVLTPVSLRGDAVLEHAVNCLINPICMRLRPHPDGSPDLAVGETAKVVADAFAAQDLSLPEIAALLGLRVDGGRAPLAQTMLALQDTTLPVLDLGDLGTGIVMPLYPEVPDEIVAGMWPADAVHAFPGVPAELFGEVWPGADGTARILVHYQPGRAPRAFAERLADAFAARLERYAQAPSAP</sequence>
<dbReference type="SUPFAM" id="SSF56801">
    <property type="entry name" value="Acetyl-CoA synthetase-like"/>
    <property type="match status" value="1"/>
</dbReference>
<dbReference type="Gene3D" id="3.30.559.30">
    <property type="entry name" value="Nonribosomal peptide synthetase, condensation domain"/>
    <property type="match status" value="1"/>
</dbReference>
<feature type="domain" description="Carrier" evidence="4">
    <location>
        <begin position="529"/>
        <end position="610"/>
    </location>
</feature>
<dbReference type="InterPro" id="IPR010071">
    <property type="entry name" value="AA_adenyl_dom"/>
</dbReference>
<dbReference type="Proteomes" id="UP001592582">
    <property type="component" value="Unassembled WGS sequence"/>
</dbReference>